<dbReference type="PANTHER" id="PTHR43479">
    <property type="entry name" value="ACREF/ENVCD OPERON REPRESSOR-RELATED"/>
    <property type="match status" value="1"/>
</dbReference>
<keyword evidence="3" id="KW-1185">Reference proteome</keyword>
<accession>A0A1I5V2W0</accession>
<dbReference type="EMBL" id="FOXU01000001">
    <property type="protein sequence ID" value="SFQ01810.1"/>
    <property type="molecule type" value="Genomic_DNA"/>
</dbReference>
<dbReference type="Gene3D" id="1.10.357.10">
    <property type="entry name" value="Tetracycline Repressor, domain 2"/>
    <property type="match status" value="1"/>
</dbReference>
<protein>
    <submittedName>
        <fullName evidence="2">Transcriptional regulator, TetR family</fullName>
    </submittedName>
</protein>
<dbReference type="AlphaFoldDB" id="A0A1I5V2W0"/>
<dbReference type="STRING" id="126156.SAMN05421670_0643"/>
<gene>
    <name evidence="2" type="ORF">SAMN05421670_0643</name>
</gene>
<proteinExistence type="predicted"/>
<keyword evidence="1" id="KW-0678">Repressor</keyword>
<dbReference type="InterPro" id="IPR009057">
    <property type="entry name" value="Homeodomain-like_sf"/>
</dbReference>
<sequence>MTYKEDPRAIRTQEMLKEALLTLLQEGHSLHQISIQKLTQRANLNRTTFYLHYQNINELKEHLTNDIFQVLTDKIENLTSTFDRNRQQHLLQLLDYLLEQRNHILALVQFEQIEKHLLLLMKDLIVVRRSNSKSIGRKVVVDPDVKTASIVGIIMWWLKDGLHLDSTYIAEQINLMYRS</sequence>
<evidence type="ECO:0000313" key="3">
    <source>
        <dbReference type="Proteomes" id="UP000198734"/>
    </source>
</evidence>
<dbReference type="OrthoDB" id="9810250at2"/>
<reference evidence="3" key="1">
    <citation type="submission" date="2016-10" db="EMBL/GenBank/DDBJ databases">
        <authorList>
            <person name="Varghese N."/>
            <person name="Submissions S."/>
        </authorList>
    </citation>
    <scope>NUCLEOTIDE SEQUENCE [LARGE SCALE GENOMIC DNA]</scope>
    <source>
        <strain evidence="3">DSM 11706</strain>
    </source>
</reference>
<evidence type="ECO:0000313" key="2">
    <source>
        <dbReference type="EMBL" id="SFQ01810.1"/>
    </source>
</evidence>
<dbReference type="InterPro" id="IPR050624">
    <property type="entry name" value="HTH-type_Tx_Regulator"/>
</dbReference>
<evidence type="ECO:0000256" key="1">
    <source>
        <dbReference type="ARBA" id="ARBA00022491"/>
    </source>
</evidence>
<dbReference type="Proteomes" id="UP000198734">
    <property type="component" value="Unassembled WGS sequence"/>
</dbReference>
<name>A0A1I5V2W0_9BACI</name>
<organism evidence="2 3">
    <name type="scientific">Psychrobacillus psychrotolerans</name>
    <dbReference type="NCBI Taxonomy" id="126156"/>
    <lineage>
        <taxon>Bacteria</taxon>
        <taxon>Bacillati</taxon>
        <taxon>Bacillota</taxon>
        <taxon>Bacilli</taxon>
        <taxon>Bacillales</taxon>
        <taxon>Bacillaceae</taxon>
        <taxon>Psychrobacillus</taxon>
    </lineage>
</organism>
<dbReference type="RefSeq" id="WP_093534119.1">
    <property type="nucleotide sequence ID" value="NZ_FOXU01000001.1"/>
</dbReference>
<dbReference type="PANTHER" id="PTHR43479:SF11">
    <property type="entry name" value="ACREF_ENVCD OPERON REPRESSOR-RELATED"/>
    <property type="match status" value="1"/>
</dbReference>
<dbReference type="SUPFAM" id="SSF46689">
    <property type="entry name" value="Homeodomain-like"/>
    <property type="match status" value="1"/>
</dbReference>